<keyword evidence="2" id="KW-1185">Reference proteome</keyword>
<dbReference type="RefSeq" id="WP_013797006.1">
    <property type="nucleotide sequence ID" value="NC_015559.1"/>
</dbReference>
<dbReference type="Proteomes" id="UP000009230">
    <property type="component" value="Chromosome"/>
</dbReference>
<dbReference type="eggNOG" id="ENOG50348HP">
    <property type="taxonomic scope" value="Bacteria"/>
</dbReference>
<reference evidence="1 2" key="1">
    <citation type="journal article" date="2012" name="Stand. Genomic Sci.">
        <title>Complete genome sequence of Marinomonas posidonica type strain (IVIA-Po-181(T)).</title>
        <authorList>
            <person name="Lucas-Elio P."/>
            <person name="Goodwin L."/>
            <person name="Woyke T."/>
            <person name="Pitluck S."/>
            <person name="Nolan M."/>
            <person name="Kyrpides N.C."/>
            <person name="Detter J.C."/>
            <person name="Copeland A."/>
            <person name="Lu M."/>
            <person name="Bruce D."/>
            <person name="Detter C."/>
            <person name="Tapia R."/>
            <person name="Han S."/>
            <person name="Land M.L."/>
            <person name="Ivanova N."/>
            <person name="Mikhailova N."/>
            <person name="Johnston A.W."/>
            <person name="Sanchez-Amat A."/>
        </authorList>
    </citation>
    <scope>NUCLEOTIDE SEQUENCE [LARGE SCALE GENOMIC DNA]</scope>
    <source>
        <strain evidence="2">CECT 7376 / NCIMB 14433 / IVIA-Po-181</strain>
    </source>
</reference>
<sequence>MPLVCIDGTTVAISVDGPQVLAKTSDTVPSSTQNTLKVGGKSALLQADVADWLAGYETDYDNSPYSGGKAQGDAISEASALTANSVSDAEIVKSDTVFKGTLKVTKPGDGPNGSKDPVSTINIIVEITDPAQTQLKAT</sequence>
<gene>
    <name evidence="1" type="ordered locus">Mar181_2501</name>
</gene>
<evidence type="ECO:0000313" key="1">
    <source>
        <dbReference type="EMBL" id="AEF55534.1"/>
    </source>
</evidence>
<dbReference type="STRING" id="491952.Mar181_2501"/>
<dbReference type="HOGENOM" id="CLU_1852804_0_0_6"/>
<dbReference type="OrthoDB" id="6310547at2"/>
<dbReference type="EMBL" id="CP002771">
    <property type="protein sequence ID" value="AEF55534.1"/>
    <property type="molecule type" value="Genomic_DNA"/>
</dbReference>
<protein>
    <submittedName>
        <fullName evidence="1">Uncharacterized protein</fullName>
    </submittedName>
</protein>
<evidence type="ECO:0000313" key="2">
    <source>
        <dbReference type="Proteomes" id="UP000009230"/>
    </source>
</evidence>
<dbReference type="AlphaFoldDB" id="F6CWX2"/>
<proteinExistence type="predicted"/>
<accession>F6CWX2</accession>
<name>F6CWX2_MARPP</name>
<organism evidence="1 2">
    <name type="scientific">Marinomonas posidonica (strain CECT 7376 / NCIMB 14433 / IVIA-Po-181)</name>
    <dbReference type="NCBI Taxonomy" id="491952"/>
    <lineage>
        <taxon>Bacteria</taxon>
        <taxon>Pseudomonadati</taxon>
        <taxon>Pseudomonadota</taxon>
        <taxon>Gammaproteobacteria</taxon>
        <taxon>Oceanospirillales</taxon>
        <taxon>Oceanospirillaceae</taxon>
        <taxon>Marinomonas</taxon>
    </lineage>
</organism>
<dbReference type="KEGG" id="mpc:Mar181_2501"/>